<organism evidence="2 3">
    <name type="scientific">Pleuronectes platessa</name>
    <name type="common">European plaice</name>
    <dbReference type="NCBI Taxonomy" id="8262"/>
    <lineage>
        <taxon>Eukaryota</taxon>
        <taxon>Metazoa</taxon>
        <taxon>Chordata</taxon>
        <taxon>Craniata</taxon>
        <taxon>Vertebrata</taxon>
        <taxon>Euteleostomi</taxon>
        <taxon>Actinopterygii</taxon>
        <taxon>Neopterygii</taxon>
        <taxon>Teleostei</taxon>
        <taxon>Neoteleostei</taxon>
        <taxon>Acanthomorphata</taxon>
        <taxon>Carangaria</taxon>
        <taxon>Pleuronectiformes</taxon>
        <taxon>Pleuronectoidei</taxon>
        <taxon>Pleuronectidae</taxon>
        <taxon>Pleuronectes</taxon>
    </lineage>
</organism>
<feature type="region of interest" description="Disordered" evidence="1">
    <location>
        <begin position="85"/>
        <end position="113"/>
    </location>
</feature>
<accession>A0A9N7YHH3</accession>
<comment type="caution">
    <text evidence="2">The sequence shown here is derived from an EMBL/GenBank/DDBJ whole genome shotgun (WGS) entry which is preliminary data.</text>
</comment>
<evidence type="ECO:0000313" key="3">
    <source>
        <dbReference type="Proteomes" id="UP001153269"/>
    </source>
</evidence>
<protein>
    <submittedName>
        <fullName evidence="2">Uncharacterized protein</fullName>
    </submittedName>
</protein>
<dbReference type="EMBL" id="CADEAL010001356">
    <property type="protein sequence ID" value="CAB1431640.1"/>
    <property type="molecule type" value="Genomic_DNA"/>
</dbReference>
<evidence type="ECO:0000256" key="1">
    <source>
        <dbReference type="SAM" id="MobiDB-lite"/>
    </source>
</evidence>
<feature type="compositionally biased region" description="Basic and acidic residues" evidence="1">
    <location>
        <begin position="51"/>
        <end position="63"/>
    </location>
</feature>
<evidence type="ECO:0000313" key="2">
    <source>
        <dbReference type="EMBL" id="CAB1431640.1"/>
    </source>
</evidence>
<dbReference type="Proteomes" id="UP001153269">
    <property type="component" value="Unassembled WGS sequence"/>
</dbReference>
<proteinExistence type="predicted"/>
<sequence length="113" mass="12260">MVTGSPRSLSMPEVTDIPSALIQARKPTKEMLSSIEVQGGASPAHHSQSYHQRESMRPAERGTLKWSSSKSKRLARVLSSNIVSDGAHAVSSRAKSKHLLQGMQVRSPGRDLT</sequence>
<dbReference type="AlphaFoldDB" id="A0A9N7YHH3"/>
<name>A0A9N7YHH3_PLEPL</name>
<keyword evidence="3" id="KW-1185">Reference proteome</keyword>
<feature type="region of interest" description="Disordered" evidence="1">
    <location>
        <begin position="34"/>
        <end position="68"/>
    </location>
</feature>
<gene>
    <name evidence="2" type="ORF">PLEPLA_LOCUS19697</name>
</gene>
<reference evidence="2" key="1">
    <citation type="submission" date="2020-03" db="EMBL/GenBank/DDBJ databases">
        <authorList>
            <person name="Weist P."/>
        </authorList>
    </citation>
    <scope>NUCLEOTIDE SEQUENCE</scope>
</reference>